<comment type="subcellular location">
    <subcellularLocation>
        <location evidence="1">Nucleus</location>
    </subcellularLocation>
</comment>
<reference evidence="9" key="1">
    <citation type="submission" date="2021-06" db="EMBL/GenBank/DDBJ databases">
        <title>Genome Sequence of Mortierella hyaline Strain SCG-10, a Cold-Adapted, Nitrate-Reducing Fungus Isolated from Soil in Minnesota, USA.</title>
        <authorList>
            <person name="Aldossari N."/>
        </authorList>
    </citation>
    <scope>NUCLEOTIDE SEQUENCE</scope>
    <source>
        <strain evidence="9">SCG-10</strain>
    </source>
</reference>
<dbReference type="InterPro" id="IPR012677">
    <property type="entry name" value="Nucleotide-bd_a/b_plait_sf"/>
</dbReference>
<dbReference type="AlphaFoldDB" id="A0A9P7XIG6"/>
<dbReference type="GO" id="GO:0071011">
    <property type="term" value="C:precatalytic spliceosome"/>
    <property type="evidence" value="ECO:0007669"/>
    <property type="project" value="TreeGrafter"/>
</dbReference>
<keyword evidence="4" id="KW-0508">mRNA splicing</keyword>
<feature type="compositionally biased region" description="Polar residues" evidence="7">
    <location>
        <begin position="142"/>
        <end position="152"/>
    </location>
</feature>
<dbReference type="PROSITE" id="PS50102">
    <property type="entry name" value="RRM"/>
    <property type="match status" value="1"/>
</dbReference>
<dbReference type="SUPFAM" id="SSF54928">
    <property type="entry name" value="RNA-binding domain, RBD"/>
    <property type="match status" value="1"/>
</dbReference>
<dbReference type="Pfam" id="PF00076">
    <property type="entry name" value="RRM_1"/>
    <property type="match status" value="1"/>
</dbReference>
<feature type="region of interest" description="Disordered" evidence="7">
    <location>
        <begin position="270"/>
        <end position="309"/>
    </location>
</feature>
<dbReference type="PANTHER" id="PTHR13288:SF8">
    <property type="entry name" value="SPLICING FACTOR 45"/>
    <property type="match status" value="1"/>
</dbReference>
<evidence type="ECO:0000313" key="9">
    <source>
        <dbReference type="EMBL" id="KAG9061716.1"/>
    </source>
</evidence>
<dbReference type="PANTHER" id="PTHR13288">
    <property type="entry name" value="SPLICING FACTOR 45 SPF45"/>
    <property type="match status" value="1"/>
</dbReference>
<keyword evidence="10" id="KW-1185">Reference proteome</keyword>
<dbReference type="GO" id="GO:0045292">
    <property type="term" value="P:mRNA cis splicing, via spliceosome"/>
    <property type="evidence" value="ECO:0007669"/>
    <property type="project" value="InterPro"/>
</dbReference>
<sequence>MSLYGDLPPPSKEGDTPVKKPTAEGAAGSSSSSSAKSTLPAGWSSVTRFKPINRKPVPPKQKPAMRSIPAGFVSQSITSTTATTASTTAAITTKESQSGVTTVYRAPTTVVSSAVTNTAQAPQVQAKTVDENSWLRARIAQVQRQDNDTQGWRQPKRPPVKAQQGGPMSLNDEYEVARPNEYEEFKDLFENDRRQSEEEKRNFGRHGGAGAYKAFAPPPSQTNILSQARPVEREPVVSSAPPPTSGSPVQSKPAFVMNDTSGEEAFNRRAMLSQQRSQPAPQQHQALPQFQQHQQRQQQPQQQQHKPAFVPAAQASPFKGVPSTVILLTNMVGPGEVDDALQEETAAECEKFGAVVRCLIFEIKNRNVSPEEAVRIFVKFGAKESAERALRDLHGRFFGGRQVRGQFFDEARFDALQLAP</sequence>
<evidence type="ECO:0000256" key="6">
    <source>
        <dbReference type="PROSITE-ProRule" id="PRU00176"/>
    </source>
</evidence>
<accession>A0A9P7XIG6</accession>
<proteinExistence type="predicted"/>
<dbReference type="SMART" id="SM00361">
    <property type="entry name" value="RRM_1"/>
    <property type="match status" value="1"/>
</dbReference>
<keyword evidence="5" id="KW-0539">Nucleus</keyword>
<feature type="domain" description="RRM" evidence="8">
    <location>
        <begin position="324"/>
        <end position="410"/>
    </location>
</feature>
<organism evidence="9 10">
    <name type="scientific">Linnemannia hyalina</name>
    <dbReference type="NCBI Taxonomy" id="64524"/>
    <lineage>
        <taxon>Eukaryota</taxon>
        <taxon>Fungi</taxon>
        <taxon>Fungi incertae sedis</taxon>
        <taxon>Mucoromycota</taxon>
        <taxon>Mortierellomycotina</taxon>
        <taxon>Mortierellomycetes</taxon>
        <taxon>Mortierellales</taxon>
        <taxon>Mortierellaceae</taxon>
        <taxon>Linnemannia</taxon>
    </lineage>
</organism>
<dbReference type="InterPro" id="IPR000504">
    <property type="entry name" value="RRM_dom"/>
</dbReference>
<comment type="caution">
    <text evidence="9">The sequence shown here is derived from an EMBL/GenBank/DDBJ whole genome shotgun (WGS) entry which is preliminary data.</text>
</comment>
<evidence type="ECO:0000256" key="4">
    <source>
        <dbReference type="ARBA" id="ARBA00023187"/>
    </source>
</evidence>
<dbReference type="FunFam" id="3.30.70.330:FF:000382">
    <property type="entry name" value="G-patch domain-containing protein"/>
    <property type="match status" value="1"/>
</dbReference>
<evidence type="ECO:0000259" key="8">
    <source>
        <dbReference type="PROSITE" id="PS50102"/>
    </source>
</evidence>
<evidence type="ECO:0000256" key="3">
    <source>
        <dbReference type="ARBA" id="ARBA00022884"/>
    </source>
</evidence>
<keyword evidence="2" id="KW-0507">mRNA processing</keyword>
<feature type="compositionally biased region" description="Basic and acidic residues" evidence="7">
    <location>
        <begin position="175"/>
        <end position="202"/>
    </location>
</feature>
<dbReference type="InterPro" id="IPR035979">
    <property type="entry name" value="RBD_domain_sf"/>
</dbReference>
<feature type="region of interest" description="Disordered" evidence="7">
    <location>
        <begin position="142"/>
        <end position="255"/>
    </location>
</feature>
<feature type="compositionally biased region" description="Low complexity" evidence="7">
    <location>
        <begin position="273"/>
        <end position="308"/>
    </location>
</feature>
<dbReference type="Gene3D" id="3.30.70.330">
    <property type="match status" value="1"/>
</dbReference>
<feature type="region of interest" description="Disordered" evidence="7">
    <location>
        <begin position="1"/>
        <end position="72"/>
    </location>
</feature>
<evidence type="ECO:0000256" key="1">
    <source>
        <dbReference type="ARBA" id="ARBA00004123"/>
    </source>
</evidence>
<name>A0A9P7XIG6_9FUNG</name>
<evidence type="ECO:0000256" key="7">
    <source>
        <dbReference type="SAM" id="MobiDB-lite"/>
    </source>
</evidence>
<dbReference type="InterPro" id="IPR040052">
    <property type="entry name" value="RBM17"/>
</dbReference>
<feature type="compositionally biased region" description="Low complexity" evidence="7">
    <location>
        <begin position="25"/>
        <end position="37"/>
    </location>
</feature>
<dbReference type="GO" id="GO:0003723">
    <property type="term" value="F:RNA binding"/>
    <property type="evidence" value="ECO:0007669"/>
    <property type="project" value="UniProtKB-UniRule"/>
</dbReference>
<dbReference type="Proteomes" id="UP000707451">
    <property type="component" value="Unassembled WGS sequence"/>
</dbReference>
<evidence type="ECO:0000313" key="10">
    <source>
        <dbReference type="Proteomes" id="UP000707451"/>
    </source>
</evidence>
<evidence type="ECO:0000256" key="2">
    <source>
        <dbReference type="ARBA" id="ARBA00022664"/>
    </source>
</evidence>
<gene>
    <name evidence="9" type="ORF">KI688_006865</name>
</gene>
<evidence type="ECO:0000256" key="5">
    <source>
        <dbReference type="ARBA" id="ARBA00023242"/>
    </source>
</evidence>
<keyword evidence="3 6" id="KW-0694">RNA-binding</keyword>
<protein>
    <recommendedName>
        <fullName evidence="8">RRM domain-containing protein</fullName>
    </recommendedName>
</protein>
<dbReference type="InterPro" id="IPR003954">
    <property type="entry name" value="RRM_euk-type"/>
</dbReference>
<dbReference type="EMBL" id="JAHRHY010000022">
    <property type="protein sequence ID" value="KAG9061716.1"/>
    <property type="molecule type" value="Genomic_DNA"/>
</dbReference>
<feature type="compositionally biased region" description="Basic and acidic residues" evidence="7">
    <location>
        <begin position="12"/>
        <end position="22"/>
    </location>
</feature>
<dbReference type="OrthoDB" id="5411533at2759"/>